<name>A0ABV6HDU4_9SPHI</name>
<dbReference type="Proteomes" id="UP001589774">
    <property type="component" value="Unassembled WGS sequence"/>
</dbReference>
<feature type="signal peptide" evidence="1">
    <location>
        <begin position="1"/>
        <end position="19"/>
    </location>
</feature>
<dbReference type="EMBL" id="JBHLWO010000001">
    <property type="protein sequence ID" value="MFC0317060.1"/>
    <property type="molecule type" value="Genomic_DNA"/>
</dbReference>
<protein>
    <submittedName>
        <fullName evidence="2">HAEPLYID family protein</fullName>
    </submittedName>
</protein>
<dbReference type="NCBIfam" id="NF041634">
    <property type="entry name" value="HAEPLYID"/>
    <property type="match status" value="1"/>
</dbReference>
<proteinExistence type="predicted"/>
<evidence type="ECO:0000256" key="1">
    <source>
        <dbReference type="SAM" id="SignalP"/>
    </source>
</evidence>
<accession>A0ABV6HDU4</accession>
<comment type="caution">
    <text evidence="2">The sequence shown here is derived from an EMBL/GenBank/DDBJ whole genome shotgun (WGS) entry which is preliminary data.</text>
</comment>
<feature type="chain" id="PRO_5046240699" evidence="1">
    <location>
        <begin position="20"/>
        <end position="267"/>
    </location>
</feature>
<evidence type="ECO:0000313" key="3">
    <source>
        <dbReference type="Proteomes" id="UP001589774"/>
    </source>
</evidence>
<keyword evidence="1" id="KW-0732">Signal</keyword>
<evidence type="ECO:0000313" key="2">
    <source>
        <dbReference type="EMBL" id="MFC0317060.1"/>
    </source>
</evidence>
<keyword evidence="3" id="KW-1185">Reference proteome</keyword>
<reference evidence="2 3" key="1">
    <citation type="submission" date="2024-09" db="EMBL/GenBank/DDBJ databases">
        <authorList>
            <person name="Sun Q."/>
            <person name="Mori K."/>
        </authorList>
    </citation>
    <scope>NUCLEOTIDE SEQUENCE [LARGE SCALE GENOMIC DNA]</scope>
    <source>
        <strain evidence="2 3">CCM 7765</strain>
    </source>
</reference>
<gene>
    <name evidence="2" type="ORF">ACFFI0_02020</name>
</gene>
<organism evidence="2 3">
    <name type="scientific">Olivibacter oleidegradans</name>
    <dbReference type="NCBI Taxonomy" id="760123"/>
    <lineage>
        <taxon>Bacteria</taxon>
        <taxon>Pseudomonadati</taxon>
        <taxon>Bacteroidota</taxon>
        <taxon>Sphingobacteriia</taxon>
        <taxon>Sphingobacteriales</taxon>
        <taxon>Sphingobacteriaceae</taxon>
        <taxon>Olivibacter</taxon>
    </lineage>
</organism>
<sequence length="267" mass="30571">MIKWILLMLLLATTKNSCAQVESGTLPLKLKHAEPLYMDLIRDLGAHKGEKEINIGLSYGMNGRYKEMGGFAEFEFAVANRWGMEVETDFSFYKGNHSDPLANVPSNRIEGLKWANQYTFLVSEDWQTSMAFAFIHEFRFHSFYSIRHRHQLMKGVSENPILIIARRWGKHVHSLLYTGPEWMFSSSKGDNYIGYQLHTSIHYVWDGGYFLGIECNQEKNVAGWHSVLHPQLKLALNDAVSVGLVIGVPLRNTTERAGFMTRLILEL</sequence>
<dbReference type="InterPro" id="IPR048131">
    <property type="entry name" value="HAEPLYID-like"/>
</dbReference>
<dbReference type="RefSeq" id="WP_130854874.1">
    <property type="nucleotide sequence ID" value="NZ_JBHLWO010000001.1"/>
</dbReference>